<gene>
    <name evidence="1" type="ORF">SAMN04487840_10121</name>
</gene>
<evidence type="ECO:0000313" key="2">
    <source>
        <dbReference type="Proteomes" id="UP000182712"/>
    </source>
</evidence>
<accession>A0A1H9L8I5</accession>
<dbReference type="AlphaFoldDB" id="A0A1H9L8I5"/>
<sequence length="183" mass="21126">MRMKIDTTVTEVKENGKTYLRLVEGTEQLKAISDKAMAGVNLFPGAKIDSFLVKQDSIVVFPDNKGEFDLDFFKQLDENFDTIAKYARVATCFEEVAFDEKSYFNMIMWLMDNMDENWSQSPYGESFYSSKNIDWGYKPEGSLRVSDHWNFGENGEHCPTAEPVDGWAVCKFENGKYHLIKKF</sequence>
<protein>
    <submittedName>
        <fullName evidence="1">Uncharacterized protein</fullName>
    </submittedName>
</protein>
<reference evidence="1 2" key="1">
    <citation type="submission" date="2016-10" db="EMBL/GenBank/DDBJ databases">
        <authorList>
            <person name="de Groot N.N."/>
        </authorList>
    </citation>
    <scope>NUCLEOTIDE SEQUENCE [LARGE SCALE GENOMIC DNA]</scope>
    <source>
        <strain evidence="1 2">VTM2R47</strain>
    </source>
</reference>
<name>A0A1H9L8I5_9STRE</name>
<evidence type="ECO:0000313" key="1">
    <source>
        <dbReference type="EMBL" id="SER07831.1"/>
    </source>
</evidence>
<dbReference type="EMBL" id="FOGM01000001">
    <property type="protein sequence ID" value="SER07831.1"/>
    <property type="molecule type" value="Genomic_DNA"/>
</dbReference>
<dbReference type="Proteomes" id="UP000182712">
    <property type="component" value="Unassembled WGS sequence"/>
</dbReference>
<proteinExistence type="predicted"/>
<dbReference type="RefSeq" id="WP_256201646.1">
    <property type="nucleotide sequence ID" value="NZ_FOGM01000001.1"/>
</dbReference>
<organism evidence="1 2">
    <name type="scientific">Streptococcus gallolyticus</name>
    <dbReference type="NCBI Taxonomy" id="315405"/>
    <lineage>
        <taxon>Bacteria</taxon>
        <taxon>Bacillati</taxon>
        <taxon>Bacillota</taxon>
        <taxon>Bacilli</taxon>
        <taxon>Lactobacillales</taxon>
        <taxon>Streptococcaceae</taxon>
        <taxon>Streptococcus</taxon>
    </lineage>
</organism>